<feature type="compositionally biased region" description="Basic and acidic residues" evidence="1">
    <location>
        <begin position="188"/>
        <end position="207"/>
    </location>
</feature>
<name>A0A7R9W1K0_9STRA</name>
<feature type="compositionally biased region" description="Basic and acidic residues" evidence="1">
    <location>
        <begin position="136"/>
        <end position="146"/>
    </location>
</feature>
<organism evidence="2">
    <name type="scientific">Pseudictyota dubia</name>
    <dbReference type="NCBI Taxonomy" id="2749911"/>
    <lineage>
        <taxon>Eukaryota</taxon>
        <taxon>Sar</taxon>
        <taxon>Stramenopiles</taxon>
        <taxon>Ochrophyta</taxon>
        <taxon>Bacillariophyta</taxon>
        <taxon>Mediophyceae</taxon>
        <taxon>Biddulphiophycidae</taxon>
        <taxon>Eupodiscales</taxon>
        <taxon>Odontellaceae</taxon>
        <taxon>Pseudictyota</taxon>
    </lineage>
</organism>
<feature type="compositionally biased region" description="Low complexity" evidence="1">
    <location>
        <begin position="1"/>
        <end position="17"/>
    </location>
</feature>
<proteinExistence type="predicted"/>
<evidence type="ECO:0000313" key="2">
    <source>
        <dbReference type="EMBL" id="CAD8311198.1"/>
    </source>
</evidence>
<sequence>MCCCHSTMMPNSSTNTSAPLLPLLGDAQTNERSERAQKVSLPPRMNPFESNCMSWRSLSFDDAVNYPLSDDDNEGEDSAGESPNSFPIRSPPRLGTLQPLSSSSFPPPPPGAPSTITTIRRVSVPPSVDHNTVDGLKMRSPDHILSSEDQGSTSFGSPALDLPALPTFVSDLFVPSLDATHAENRLKTPRCSEEYRMDSDTSGKDDPNINGQNEDEKFTSFGLAIEKKNASATEKLWRNNETIIRPIPKPLLPRGHKMPSSIGVLPPSLNFDGGSDKKRSERESFSLEFNKPIGSQQRESTNFHEALPNRNDSGNAKKRRSSDSVNARCA</sequence>
<protein>
    <submittedName>
        <fullName evidence="2">Uncharacterized protein</fullName>
    </submittedName>
</protein>
<feature type="region of interest" description="Disordered" evidence="1">
    <location>
        <begin position="247"/>
        <end position="330"/>
    </location>
</feature>
<feature type="compositionally biased region" description="Basic and acidic residues" evidence="1">
    <location>
        <begin position="274"/>
        <end position="285"/>
    </location>
</feature>
<evidence type="ECO:0000256" key="1">
    <source>
        <dbReference type="SAM" id="MobiDB-lite"/>
    </source>
</evidence>
<reference evidence="2" key="1">
    <citation type="submission" date="2021-01" db="EMBL/GenBank/DDBJ databases">
        <authorList>
            <person name="Corre E."/>
            <person name="Pelletier E."/>
            <person name="Niang G."/>
            <person name="Scheremetjew M."/>
            <person name="Finn R."/>
            <person name="Kale V."/>
            <person name="Holt S."/>
            <person name="Cochrane G."/>
            <person name="Meng A."/>
            <person name="Brown T."/>
            <person name="Cohen L."/>
        </authorList>
    </citation>
    <scope>NUCLEOTIDE SEQUENCE</scope>
    <source>
        <strain evidence="2">CCMP147</strain>
    </source>
</reference>
<feature type="compositionally biased region" description="Acidic residues" evidence="1">
    <location>
        <begin position="69"/>
        <end position="79"/>
    </location>
</feature>
<dbReference type="EMBL" id="HBED01020306">
    <property type="protein sequence ID" value="CAD8311198.1"/>
    <property type="molecule type" value="Transcribed_RNA"/>
</dbReference>
<feature type="region of interest" description="Disordered" evidence="1">
    <location>
        <begin position="66"/>
        <end position="155"/>
    </location>
</feature>
<gene>
    <name evidence="2" type="ORF">TDUB1175_LOCUS10178</name>
</gene>
<accession>A0A7R9W1K0</accession>
<dbReference type="AlphaFoldDB" id="A0A7R9W1K0"/>
<feature type="region of interest" description="Disordered" evidence="1">
    <location>
        <begin position="188"/>
        <end position="215"/>
    </location>
</feature>
<feature type="region of interest" description="Disordered" evidence="1">
    <location>
        <begin position="1"/>
        <end position="21"/>
    </location>
</feature>